<dbReference type="GO" id="GO:0016620">
    <property type="term" value="F:oxidoreductase activity, acting on the aldehyde or oxo group of donors, NAD or NADP as acceptor"/>
    <property type="evidence" value="ECO:0007669"/>
    <property type="project" value="InterPro"/>
</dbReference>
<evidence type="ECO:0000259" key="5">
    <source>
        <dbReference type="Pfam" id="PF00171"/>
    </source>
</evidence>
<evidence type="ECO:0000256" key="3">
    <source>
        <dbReference type="PROSITE-ProRule" id="PRU10007"/>
    </source>
</evidence>
<dbReference type="PROSITE" id="PS00687">
    <property type="entry name" value="ALDEHYDE_DEHYDR_GLU"/>
    <property type="match status" value="1"/>
</dbReference>
<evidence type="ECO:0000256" key="1">
    <source>
        <dbReference type="ARBA" id="ARBA00009986"/>
    </source>
</evidence>
<feature type="active site" evidence="3">
    <location>
        <position position="266"/>
    </location>
</feature>
<dbReference type="Gene3D" id="3.40.605.10">
    <property type="entry name" value="Aldehyde Dehydrogenase, Chain A, domain 1"/>
    <property type="match status" value="1"/>
</dbReference>
<dbReference type="InterPro" id="IPR016162">
    <property type="entry name" value="Ald_DH_N"/>
</dbReference>
<dbReference type="InterPro" id="IPR016163">
    <property type="entry name" value="Ald_DH_C"/>
</dbReference>
<gene>
    <name evidence="6" type="ORF">SAMN02745775_105154</name>
</gene>
<evidence type="ECO:0000313" key="7">
    <source>
        <dbReference type="Proteomes" id="UP000199473"/>
    </source>
</evidence>
<protein>
    <submittedName>
        <fullName evidence="6">Acyl-CoA reductase</fullName>
    </submittedName>
</protein>
<proteinExistence type="inferred from homology"/>
<dbReference type="SUPFAM" id="SSF53720">
    <property type="entry name" value="ALDH-like"/>
    <property type="match status" value="1"/>
</dbReference>
<dbReference type="InterPro" id="IPR029510">
    <property type="entry name" value="Ald_DH_CS_GLU"/>
</dbReference>
<dbReference type="Pfam" id="PF00171">
    <property type="entry name" value="Aldedh"/>
    <property type="match status" value="1"/>
</dbReference>
<dbReference type="Gene3D" id="3.40.309.10">
    <property type="entry name" value="Aldehyde Dehydrogenase, Chain A, domain 2"/>
    <property type="match status" value="1"/>
</dbReference>
<dbReference type="InterPro" id="IPR015590">
    <property type="entry name" value="Aldehyde_DH_dom"/>
</dbReference>
<comment type="similarity">
    <text evidence="1 4">Belongs to the aldehyde dehydrogenase family.</text>
</comment>
<dbReference type="Proteomes" id="UP000199473">
    <property type="component" value="Unassembled WGS sequence"/>
</dbReference>
<organism evidence="6 7">
    <name type="scientific">Falsiroseomonas stagni DSM 19981</name>
    <dbReference type="NCBI Taxonomy" id="1123062"/>
    <lineage>
        <taxon>Bacteria</taxon>
        <taxon>Pseudomonadati</taxon>
        <taxon>Pseudomonadota</taxon>
        <taxon>Alphaproteobacteria</taxon>
        <taxon>Acetobacterales</taxon>
        <taxon>Roseomonadaceae</taxon>
        <taxon>Falsiroseomonas</taxon>
    </lineage>
</organism>
<keyword evidence="2 4" id="KW-0560">Oxidoreductase</keyword>
<dbReference type="FunFam" id="3.40.605.10:FF:000007">
    <property type="entry name" value="NAD/NADP-dependent betaine aldehyde dehydrogenase"/>
    <property type="match status" value="1"/>
</dbReference>
<evidence type="ECO:0000256" key="2">
    <source>
        <dbReference type="ARBA" id="ARBA00023002"/>
    </source>
</evidence>
<accession>A0A1I4BDN0</accession>
<dbReference type="RefSeq" id="WP_092960678.1">
    <property type="nucleotide sequence ID" value="NZ_FOSQ01000005.1"/>
</dbReference>
<dbReference type="OrthoDB" id="9772584at2"/>
<dbReference type="PANTHER" id="PTHR11699">
    <property type="entry name" value="ALDEHYDE DEHYDROGENASE-RELATED"/>
    <property type="match status" value="1"/>
</dbReference>
<dbReference type="AlphaFoldDB" id="A0A1I4BDN0"/>
<feature type="domain" description="Aldehyde dehydrogenase" evidence="5">
    <location>
        <begin position="43"/>
        <end position="491"/>
    </location>
</feature>
<keyword evidence="7" id="KW-1185">Reference proteome</keyword>
<reference evidence="6 7" key="1">
    <citation type="submission" date="2016-10" db="EMBL/GenBank/DDBJ databases">
        <authorList>
            <person name="de Groot N.N."/>
        </authorList>
    </citation>
    <scope>NUCLEOTIDE SEQUENCE [LARGE SCALE GENOMIC DNA]</scope>
    <source>
        <strain evidence="6 7">DSM 19981</strain>
    </source>
</reference>
<dbReference type="InterPro" id="IPR016161">
    <property type="entry name" value="Ald_DH/histidinol_DH"/>
</dbReference>
<dbReference type="FunFam" id="3.40.309.10:FF:000012">
    <property type="entry name" value="Betaine aldehyde dehydrogenase"/>
    <property type="match status" value="1"/>
</dbReference>
<dbReference type="EMBL" id="FOSQ01000005">
    <property type="protein sequence ID" value="SFK66081.1"/>
    <property type="molecule type" value="Genomic_DNA"/>
</dbReference>
<name>A0A1I4BDN0_9PROT</name>
<evidence type="ECO:0000313" key="6">
    <source>
        <dbReference type="EMBL" id="SFK66081.1"/>
    </source>
</evidence>
<sequence>MAHAAFAAATVAAQGVAALLGGRVGSVVDGQVVEGQGAPLMLDDPATGLPLLGYRDAGTAVAREAAAGAARAQRAWIALTAAERGRRLWALGAAIRAEAEALALLECANTGKPLRDCRGEVARVAEMAEYWAGWCDKVEGRVVSVPSGHFVTVRREPMGVVLAITPWNAPLFTAGWNVLPALAAGNAVVLKPSEYTPLTSAAFGLLAARAGLPVGLVQVVAGAGATSGEALLAAPEVAMVTFVGGAVSGTRIAGACAARMIPCVMELGGKSANIVFADADLPAAVQGAQQAIFAGSGQSCVAGSRLLVQRSIHDRFVEMLAEASSRIRLGDPLDAGTEAGPVCNARQFEHVRALVSAGAAEGADVFTAPRGRTLPEAGFWVPPTIIAGVTNAARVAQEEIFGPVVAAIPFEDEAEAIAIANATPFGLAGAAWTSDVGRAHRVAAAVRAGTFWINGYRTIHVSVPFGGFGASGHGRSSGQEALMAYTQAKAVWVETAAVPALGFGHRPAGVGG</sequence>
<evidence type="ECO:0000256" key="4">
    <source>
        <dbReference type="RuleBase" id="RU003345"/>
    </source>
</evidence>
<dbReference type="STRING" id="1123062.SAMN02745775_105154"/>